<comment type="caution">
    <text evidence="2">The sequence shown here is derived from an EMBL/GenBank/DDBJ whole genome shotgun (WGS) entry which is preliminary data.</text>
</comment>
<evidence type="ECO:0000313" key="3">
    <source>
        <dbReference type="Proteomes" id="UP000077051"/>
    </source>
</evidence>
<dbReference type="EMBL" id="AMYB01000001">
    <property type="protein sequence ID" value="OAD08539.1"/>
    <property type="molecule type" value="Genomic_DNA"/>
</dbReference>
<evidence type="ECO:0000256" key="1">
    <source>
        <dbReference type="SAM" id="MobiDB-lite"/>
    </source>
</evidence>
<sequence length="215" mass="24137">MTSGSDVWWNVLEAISVYDKLKTYDSIVSLLQAMRNDVGSACDKQPSFKKKAKTFVETIENLMNMNCMKTRQEQEQAQVGGGENEGRDSEHSIANVDRQQTITVRIAEIADTITNHGEFNVVNNKYCVNDPLCKAEYNANKEQQTNSSSLCSLGLLYDLVLLLGCEAKYKATKTLYLKEGNYDGRSNLPAKYIDALGILKTHNNMEMVVVESPRY</sequence>
<dbReference type="VEuPathDB" id="FungiDB:MUCCIDRAFT_76557"/>
<reference evidence="2 3" key="1">
    <citation type="submission" date="2015-06" db="EMBL/GenBank/DDBJ databases">
        <title>Expansion of signal transduction pathways in fungi by whole-genome duplication.</title>
        <authorList>
            <consortium name="DOE Joint Genome Institute"/>
            <person name="Corrochano L.M."/>
            <person name="Kuo A."/>
            <person name="Marcet-Houben M."/>
            <person name="Polaino S."/>
            <person name="Salamov A."/>
            <person name="Villalobos J.M."/>
            <person name="Alvarez M.I."/>
            <person name="Avalos J."/>
            <person name="Benito E.P."/>
            <person name="Benoit I."/>
            <person name="Burger G."/>
            <person name="Camino L.P."/>
            <person name="Canovas D."/>
            <person name="Cerda-Olmedo E."/>
            <person name="Cheng J.-F."/>
            <person name="Dominguez A."/>
            <person name="Elias M."/>
            <person name="Eslava A.P."/>
            <person name="Glaser F."/>
            <person name="Grimwood J."/>
            <person name="Gutierrez G."/>
            <person name="Heitman J."/>
            <person name="Henrissat B."/>
            <person name="Iturriaga E.A."/>
            <person name="Lang B.F."/>
            <person name="Lavin J.L."/>
            <person name="Lee S."/>
            <person name="Li W."/>
            <person name="Lindquist E."/>
            <person name="Lopez-Garcia S."/>
            <person name="Luque E.M."/>
            <person name="Marcos A.T."/>
            <person name="Martin J."/>
            <person name="Mccluskey K."/>
            <person name="Medina H.R."/>
            <person name="Miralles-Duran A."/>
            <person name="Miyazaki A."/>
            <person name="Munoz-Torres E."/>
            <person name="Oguiza J.A."/>
            <person name="Ohm R."/>
            <person name="Olmedo M."/>
            <person name="Orejas M."/>
            <person name="Ortiz-Castellanos L."/>
            <person name="Pisabarro A.G."/>
            <person name="Rodriguez-Romero J."/>
            <person name="Ruiz-Herrera J."/>
            <person name="Ruiz-Vazquez R."/>
            <person name="Sanz C."/>
            <person name="Schackwitz W."/>
            <person name="Schmutz J."/>
            <person name="Shahriari M."/>
            <person name="Shelest E."/>
            <person name="Silva-Franco F."/>
            <person name="Soanes D."/>
            <person name="Syed K."/>
            <person name="Tagua V.G."/>
            <person name="Talbot N.J."/>
            <person name="Thon M."/>
            <person name="De Vries R.P."/>
            <person name="Wiebenga A."/>
            <person name="Yadav J.S."/>
            <person name="Braun E.L."/>
            <person name="Baker S."/>
            <person name="Garre V."/>
            <person name="Horwitz B."/>
            <person name="Torres-Martinez S."/>
            <person name="Idnurm A."/>
            <person name="Herrera-Estrella A."/>
            <person name="Gabaldon T."/>
            <person name="Grigoriev I.V."/>
        </authorList>
    </citation>
    <scope>NUCLEOTIDE SEQUENCE [LARGE SCALE GENOMIC DNA]</scope>
    <source>
        <strain evidence="2 3">CBS 277.49</strain>
    </source>
</reference>
<evidence type="ECO:0000313" key="2">
    <source>
        <dbReference type="EMBL" id="OAD08539.1"/>
    </source>
</evidence>
<dbReference type="Proteomes" id="UP000077051">
    <property type="component" value="Unassembled WGS sequence"/>
</dbReference>
<keyword evidence="3" id="KW-1185">Reference proteome</keyword>
<name>A0A162RSZ6_MUCCL</name>
<dbReference type="AlphaFoldDB" id="A0A162RSZ6"/>
<proteinExistence type="predicted"/>
<protein>
    <submittedName>
        <fullName evidence="2">Uncharacterized protein</fullName>
    </submittedName>
</protein>
<dbReference type="OrthoDB" id="2267194at2759"/>
<gene>
    <name evidence="2" type="ORF">MUCCIDRAFT_76557</name>
</gene>
<feature type="region of interest" description="Disordered" evidence="1">
    <location>
        <begin position="73"/>
        <end position="93"/>
    </location>
</feature>
<accession>A0A162RSZ6</accession>
<organism evidence="2 3">
    <name type="scientific">Mucor lusitanicus CBS 277.49</name>
    <dbReference type="NCBI Taxonomy" id="747725"/>
    <lineage>
        <taxon>Eukaryota</taxon>
        <taxon>Fungi</taxon>
        <taxon>Fungi incertae sedis</taxon>
        <taxon>Mucoromycota</taxon>
        <taxon>Mucoromycotina</taxon>
        <taxon>Mucoromycetes</taxon>
        <taxon>Mucorales</taxon>
        <taxon>Mucorineae</taxon>
        <taxon>Mucoraceae</taxon>
        <taxon>Mucor</taxon>
    </lineage>
</organism>